<comment type="caution">
    <text evidence="3">The sequence shown here is derived from an EMBL/GenBank/DDBJ whole genome shotgun (WGS) entry which is preliminary data.</text>
</comment>
<dbReference type="AlphaFoldDB" id="A0A853BDY4"/>
<dbReference type="GO" id="GO:0005829">
    <property type="term" value="C:cytosol"/>
    <property type="evidence" value="ECO:0007669"/>
    <property type="project" value="TreeGrafter"/>
</dbReference>
<dbReference type="PROSITE" id="PS00163">
    <property type="entry name" value="FUMARATE_LYASES"/>
    <property type="match status" value="1"/>
</dbReference>
<dbReference type="Pfam" id="PF00206">
    <property type="entry name" value="Lyase_1"/>
    <property type="match status" value="1"/>
</dbReference>
<dbReference type="Pfam" id="PF10397">
    <property type="entry name" value="ADSL_C"/>
    <property type="match status" value="1"/>
</dbReference>
<keyword evidence="1 3" id="KW-0456">Lyase</keyword>
<evidence type="ECO:0000259" key="2">
    <source>
        <dbReference type="SMART" id="SM00998"/>
    </source>
</evidence>
<dbReference type="NCBIfam" id="TIGR00928">
    <property type="entry name" value="purB"/>
    <property type="match status" value="1"/>
</dbReference>
<dbReference type="GO" id="GO:0070626">
    <property type="term" value="F:(S)-2-(5-amino-1-(5-phospho-D-ribosyl)imidazole-4-carboxamido) succinate lyase (fumarate-forming) activity"/>
    <property type="evidence" value="ECO:0007669"/>
    <property type="project" value="TreeGrafter"/>
</dbReference>
<reference evidence="3 4" key="1">
    <citation type="submission" date="2020-07" db="EMBL/GenBank/DDBJ databases">
        <title>Sequencing the genomes of 1000 actinobacteria strains.</title>
        <authorList>
            <person name="Klenk H.-P."/>
        </authorList>
    </citation>
    <scope>NUCLEOTIDE SEQUENCE [LARGE SCALE GENOMIC DNA]</scope>
    <source>
        <strain evidence="3 4">DSM 104006</strain>
    </source>
</reference>
<dbReference type="UniPathway" id="UPA00075">
    <property type="reaction ID" value="UER00336"/>
</dbReference>
<dbReference type="PRINTS" id="PR00145">
    <property type="entry name" value="ARGSUCLYASE"/>
</dbReference>
<dbReference type="Gene3D" id="1.10.40.30">
    <property type="entry name" value="Fumarase/aspartase (C-terminal domain)"/>
    <property type="match status" value="1"/>
</dbReference>
<gene>
    <name evidence="3" type="ORF">HNR02_006360</name>
</gene>
<dbReference type="Gene3D" id="1.20.200.10">
    <property type="entry name" value="Fumarase/aspartase (Central domain)"/>
    <property type="match status" value="1"/>
</dbReference>
<dbReference type="GO" id="GO:0004018">
    <property type="term" value="F:N6-(1,2-dicarboxyethyl)AMP AMP-lyase (fumarate-forming) activity"/>
    <property type="evidence" value="ECO:0007669"/>
    <property type="project" value="InterPro"/>
</dbReference>
<keyword evidence="4" id="KW-1185">Reference proteome</keyword>
<evidence type="ECO:0000313" key="4">
    <source>
        <dbReference type="Proteomes" id="UP000549616"/>
    </source>
</evidence>
<organism evidence="3 4">
    <name type="scientific">Amycolatopsis endophytica</name>
    <dbReference type="NCBI Taxonomy" id="860233"/>
    <lineage>
        <taxon>Bacteria</taxon>
        <taxon>Bacillati</taxon>
        <taxon>Actinomycetota</taxon>
        <taxon>Actinomycetes</taxon>
        <taxon>Pseudonocardiales</taxon>
        <taxon>Pseudonocardiaceae</taxon>
        <taxon>Amycolatopsis</taxon>
    </lineage>
</organism>
<protein>
    <submittedName>
        <fullName evidence="3">Adenylosuccinate lyase</fullName>
    </submittedName>
</protein>
<dbReference type="PANTHER" id="PTHR43172">
    <property type="entry name" value="ADENYLOSUCCINATE LYASE"/>
    <property type="match status" value="1"/>
</dbReference>
<name>A0A853BDY4_9PSEU</name>
<dbReference type="EMBL" id="JACCFK010000002">
    <property type="protein sequence ID" value="NYI92985.1"/>
    <property type="molecule type" value="Genomic_DNA"/>
</dbReference>
<dbReference type="InterPro" id="IPR004769">
    <property type="entry name" value="Pur_lyase"/>
</dbReference>
<dbReference type="SUPFAM" id="SSF48557">
    <property type="entry name" value="L-aspartase-like"/>
    <property type="match status" value="1"/>
</dbReference>
<dbReference type="InterPro" id="IPR022761">
    <property type="entry name" value="Fumarate_lyase_N"/>
</dbReference>
<dbReference type="CDD" id="cd01597">
    <property type="entry name" value="pCLME"/>
    <property type="match status" value="1"/>
</dbReference>
<dbReference type="InterPro" id="IPR000362">
    <property type="entry name" value="Fumarate_lyase_fam"/>
</dbReference>
<dbReference type="InterPro" id="IPR020557">
    <property type="entry name" value="Fumarate_lyase_CS"/>
</dbReference>
<feature type="domain" description="Adenylosuccinate lyase C-terminal" evidence="2">
    <location>
        <begin position="369"/>
        <end position="448"/>
    </location>
</feature>
<dbReference type="Proteomes" id="UP000549616">
    <property type="component" value="Unassembled WGS sequence"/>
</dbReference>
<accession>A0A853BDY4</accession>
<dbReference type="InterPro" id="IPR019468">
    <property type="entry name" value="AdenyloSucc_lyase_C"/>
</dbReference>
<dbReference type="InterPro" id="IPR008948">
    <property type="entry name" value="L-Aspartase-like"/>
</dbReference>
<proteinExistence type="predicted"/>
<dbReference type="SMART" id="SM00998">
    <property type="entry name" value="ADSL_C"/>
    <property type="match status" value="1"/>
</dbReference>
<sequence length="462" mass="49938">MASEAPAAHLTDSRALGSLFASAEIRDVFTDRAMIQSWLDVEVALVRAQADLGIVPADDADTIAASALATEWDLNALATEIGRTAHPLVPVIRELAARSGDAGGWVHYGATTQDITDTGLVLQARAALDLTAALLRDLIGTLTGLARRHRDLPMIGRTHAQHALPITLGFKFAVLLAEAERHLQRLTQLRPRVLVAELGGAVGSMASFGPQGPELLHRMARHLDLGTPDIAWHTARDGFAELTCVLSMISATCGKIANEIRVLQRTEVAEIEEPFVLGKVGSSTMPHKRNPMLAEFVLSNAILTRQSPAAMLTAMLQEHERDMTVWGVEWSVLPETFILTGGLLERATRLLDGLIVHPEAIRRNLHRLGDLMLSEVAMMRLANELGKTEAHEVVYQAAMAAWESGRSLKDALLDDERVRAATDPAELDRLLVPESYLGSCASFVDQVLAGSAARQAEEDSGA</sequence>
<dbReference type="UniPathway" id="UPA00074">
    <property type="reaction ID" value="UER00132"/>
</dbReference>
<dbReference type="RefSeq" id="WP_179777239.1">
    <property type="nucleotide sequence ID" value="NZ_JACCFK010000002.1"/>
</dbReference>
<dbReference type="GO" id="GO:0044208">
    <property type="term" value="P:'de novo' AMP biosynthetic process"/>
    <property type="evidence" value="ECO:0007669"/>
    <property type="project" value="UniProtKB-UniPathway"/>
</dbReference>
<dbReference type="PRINTS" id="PR00149">
    <property type="entry name" value="FUMRATELYASE"/>
</dbReference>
<dbReference type="GO" id="GO:0006189">
    <property type="term" value="P:'de novo' IMP biosynthetic process"/>
    <property type="evidence" value="ECO:0007669"/>
    <property type="project" value="UniProtKB-UniPathway"/>
</dbReference>
<evidence type="ECO:0000313" key="3">
    <source>
        <dbReference type="EMBL" id="NYI92985.1"/>
    </source>
</evidence>
<dbReference type="PANTHER" id="PTHR43172:SF1">
    <property type="entry name" value="ADENYLOSUCCINATE LYASE"/>
    <property type="match status" value="1"/>
</dbReference>
<dbReference type="FunFam" id="1.20.200.10:FF:000014">
    <property type="entry name" value="3-carboxy-cis,cis-muconate cycloisomerase"/>
    <property type="match status" value="1"/>
</dbReference>
<evidence type="ECO:0000256" key="1">
    <source>
        <dbReference type="ARBA" id="ARBA00023239"/>
    </source>
</evidence>